<name>A0A0D7AUP1_9AGAR</name>
<evidence type="ECO:0000313" key="2">
    <source>
        <dbReference type="Proteomes" id="UP000054007"/>
    </source>
</evidence>
<dbReference type="Proteomes" id="UP000054007">
    <property type="component" value="Unassembled WGS sequence"/>
</dbReference>
<proteinExistence type="predicted"/>
<protein>
    <submittedName>
        <fullName evidence="1">Uncharacterized protein</fullName>
    </submittedName>
</protein>
<evidence type="ECO:0000313" key="1">
    <source>
        <dbReference type="EMBL" id="KIY61927.1"/>
    </source>
</evidence>
<gene>
    <name evidence="1" type="ORF">CYLTODRAFT_427266</name>
</gene>
<dbReference type="AlphaFoldDB" id="A0A0D7AUP1"/>
<keyword evidence="2" id="KW-1185">Reference proteome</keyword>
<dbReference type="EMBL" id="KN880849">
    <property type="protein sequence ID" value="KIY61927.1"/>
    <property type="molecule type" value="Genomic_DNA"/>
</dbReference>
<sequence length="160" mass="17712">MGGVLQGRQCQAGLQAALSIAYEPDIHIFAHENVCSAISRVWNGLGMRLSDGRHSERGESEKNVSGNAQTSLRVNENGLCIHGGTINRPADSTYVRADSAYPLYRVVSMQKPECLRIRQREVASFPWYQLQSCPLVLRLQKRAAALADTRVSARNDTLRS</sequence>
<organism evidence="1 2">
    <name type="scientific">Cylindrobasidium torrendii FP15055 ss-10</name>
    <dbReference type="NCBI Taxonomy" id="1314674"/>
    <lineage>
        <taxon>Eukaryota</taxon>
        <taxon>Fungi</taxon>
        <taxon>Dikarya</taxon>
        <taxon>Basidiomycota</taxon>
        <taxon>Agaricomycotina</taxon>
        <taxon>Agaricomycetes</taxon>
        <taxon>Agaricomycetidae</taxon>
        <taxon>Agaricales</taxon>
        <taxon>Marasmiineae</taxon>
        <taxon>Physalacriaceae</taxon>
        <taxon>Cylindrobasidium</taxon>
    </lineage>
</organism>
<reference evidence="1 2" key="1">
    <citation type="journal article" date="2015" name="Fungal Genet. Biol.">
        <title>Evolution of novel wood decay mechanisms in Agaricales revealed by the genome sequences of Fistulina hepatica and Cylindrobasidium torrendii.</title>
        <authorList>
            <person name="Floudas D."/>
            <person name="Held B.W."/>
            <person name="Riley R."/>
            <person name="Nagy L.G."/>
            <person name="Koehler G."/>
            <person name="Ransdell A.S."/>
            <person name="Younus H."/>
            <person name="Chow J."/>
            <person name="Chiniquy J."/>
            <person name="Lipzen A."/>
            <person name="Tritt A."/>
            <person name="Sun H."/>
            <person name="Haridas S."/>
            <person name="LaButti K."/>
            <person name="Ohm R.A."/>
            <person name="Kues U."/>
            <person name="Blanchette R.A."/>
            <person name="Grigoriev I.V."/>
            <person name="Minto R.E."/>
            <person name="Hibbett D.S."/>
        </authorList>
    </citation>
    <scope>NUCLEOTIDE SEQUENCE [LARGE SCALE GENOMIC DNA]</scope>
    <source>
        <strain evidence="1 2">FP15055 ss-10</strain>
    </source>
</reference>
<accession>A0A0D7AUP1</accession>